<proteinExistence type="predicted"/>
<dbReference type="PANTHER" id="PTHR48103:SF2">
    <property type="entry name" value="MIDASIN"/>
    <property type="match status" value="1"/>
</dbReference>
<dbReference type="InterPro" id="IPR003593">
    <property type="entry name" value="AAA+_ATPase"/>
</dbReference>
<dbReference type="PANTHER" id="PTHR48103">
    <property type="entry name" value="MIDASIN-RELATED"/>
    <property type="match status" value="1"/>
</dbReference>
<dbReference type="GO" id="GO:0016887">
    <property type="term" value="F:ATP hydrolysis activity"/>
    <property type="evidence" value="ECO:0007669"/>
    <property type="project" value="InterPro"/>
</dbReference>
<sequence length="1470" mass="165969">MLSNCQGITPIGWSDELLDGRIHYNIIRVEIIVDYPSNIDIASLSVVDPQNSKQPGFLFAEIERVQAVISSSDISYSSALLRTKGTENKSAVAVPAFCIQDGDKNCYYSLLHSTSGWKHGFKPRLHKIDNNDIDGMITYKVKLTSEIGLLKSIEYIQYEQRNALQVPFFAALEVIIPSVPESALRGAFDLSQQVNNDELIQNAITYKNTIVSRYSLDILASRGVSHGTIATKFKEFKITSDDPRFNTAVSIISQYKNGIRERFSQQQTRTKLKPNTNLLRFDQPRGFLCDKKDLLIEQISSDKVLIDTAKWIIDIRKGEQQPIFANELLRNDQIKRLLPRFIQTKSAIARLDVVTYALRSGVPLLIQGPTSASKSLTVQVASVGLYGQLPLIYALSEQTEVGDFLGRKMLRRKGTSMLSYVPGVLAEAYEKGRVLLLDEYDLCPPKVLSSILSALDGSTIEIEGRKIIRHQNFRVIATLNGETEGFTSQQRNILPSEVLARFHTIYFPLMGTEECNDIFNQLLKKSNPQYENESKQITDVHQCVSNYYTSDQRIDKSRGSATITLRNFSYALDLMVLEKLKPRDACQIAYIAQIPIIDRDKLKQRMDKLGKADNFQKLRDEITQTATEMHIHPHPQFIDAAVYAIIAARNGLHVLLEGPSGCGLSTLARFVANFIRNKKGTKLEEETPIVLLGPESTVENIIGSFKPQEMKSNETDLTKLVKWENGPLLISAEFGTPVILDRIDEAKAQVTERLNPILEKNARRGGTQFLVPERGESTEQQVKEGFVVIATLTTNPNRQTPAISLALRNRFITIAVEPPELKEELQTLFAQIVISNVAEKLRSLFDQTTISNDSQKIKSIKNEELPHGIKPTIPKKDQIKQLSQQISKGLLNTATIRDVALLAHAVCSTYGIIDGLPAPELVALCQLLSDQLTSNMEIFIQRTLTSPKSGQRFFYEGDHKAPMWKSIAALTISSSTGRPLFLQGEPGCGKTEAVRHFSANRTFNSRNPVYSVSCSGETQIEQFIGSLVFEKNGFRFIDGPLVQAARQGCVFLADEFNLLTPAVMITLVPFLSARPGDTFIHPEIKDPITVASGFLFVATGNEDSERGRVKLPQFVDSLLQRLIVKNPSDLEMDGLIEKIIKEDYPNINVQKFQPSAIREFVDKMKDILHIKWSLRDVRRFLRRANDFIGFRPYDSELSREIKPISSTDIALSFILSGQSLDEERKKEMINRTVKIFNGSQDDANSLVQGRTHFRKTYQGNYLLRGHIAMKIEKEALFPQPLMDALFWIRWTGTPDDQIPRENLLLVGQTSYKTTAMQFILPENKNIIHMTREMQISELIGSTSISTPTRFEDSIQNLQLSIRDALISIGYTNKQENGEQLVKDIKSKLENEVDIVEREDEQIGEEEEYQEQKRVSQHLDQMSCILQDQVLLIIIIHLFHLSPLEQLRAFCVNRFINIILDELSRFVSLYL</sequence>
<dbReference type="InterPro" id="IPR011704">
    <property type="entry name" value="ATPase_dyneun-rel_AAA"/>
</dbReference>
<evidence type="ECO:0000256" key="1">
    <source>
        <dbReference type="ARBA" id="ARBA00022741"/>
    </source>
</evidence>
<dbReference type="GO" id="GO:0000055">
    <property type="term" value="P:ribosomal large subunit export from nucleus"/>
    <property type="evidence" value="ECO:0007669"/>
    <property type="project" value="TreeGrafter"/>
</dbReference>
<reference evidence="4 5" key="1">
    <citation type="submission" date="2019-03" db="EMBL/GenBank/DDBJ databases">
        <title>Single cell metagenomics reveals metabolic interactions within the superorganism composed of flagellate Streblomastix strix and complex community of Bacteroidetes bacteria on its surface.</title>
        <authorList>
            <person name="Treitli S.C."/>
            <person name="Kolisko M."/>
            <person name="Husnik F."/>
            <person name="Keeling P."/>
            <person name="Hampl V."/>
        </authorList>
    </citation>
    <scope>NUCLEOTIDE SEQUENCE [LARGE SCALE GENOMIC DNA]</scope>
    <source>
        <strain evidence="4">ST1C</strain>
    </source>
</reference>
<evidence type="ECO:0000256" key="2">
    <source>
        <dbReference type="ARBA" id="ARBA00022840"/>
    </source>
</evidence>
<keyword evidence="1" id="KW-0547">Nucleotide-binding</keyword>
<dbReference type="SMART" id="SM00382">
    <property type="entry name" value="AAA"/>
    <property type="match status" value="3"/>
</dbReference>
<name>A0A5J4VB01_9EUKA</name>
<dbReference type="GO" id="GO:0005634">
    <property type="term" value="C:nucleus"/>
    <property type="evidence" value="ECO:0007669"/>
    <property type="project" value="TreeGrafter"/>
</dbReference>
<accession>A0A5J4VB01</accession>
<dbReference type="GO" id="GO:0030687">
    <property type="term" value="C:preribosome, large subunit precursor"/>
    <property type="evidence" value="ECO:0007669"/>
    <property type="project" value="TreeGrafter"/>
</dbReference>
<evidence type="ECO:0000313" key="5">
    <source>
        <dbReference type="Proteomes" id="UP000324800"/>
    </source>
</evidence>
<dbReference type="OrthoDB" id="306787at2759"/>
<comment type="caution">
    <text evidence="4">The sequence shown here is derived from an EMBL/GenBank/DDBJ whole genome shotgun (WGS) entry which is preliminary data.</text>
</comment>
<dbReference type="EMBL" id="SNRW01008288">
    <property type="protein sequence ID" value="KAA6379758.1"/>
    <property type="molecule type" value="Genomic_DNA"/>
</dbReference>
<evidence type="ECO:0000259" key="3">
    <source>
        <dbReference type="SMART" id="SM00382"/>
    </source>
</evidence>
<feature type="domain" description="AAA+ ATPase" evidence="3">
    <location>
        <begin position="360"/>
        <end position="511"/>
    </location>
</feature>
<feature type="domain" description="AAA+ ATPase" evidence="3">
    <location>
        <begin position="976"/>
        <end position="1137"/>
    </location>
</feature>
<dbReference type="InterPro" id="IPR027417">
    <property type="entry name" value="P-loop_NTPase"/>
</dbReference>
<dbReference type="GO" id="GO:0000027">
    <property type="term" value="P:ribosomal large subunit assembly"/>
    <property type="evidence" value="ECO:0007669"/>
    <property type="project" value="TreeGrafter"/>
</dbReference>
<organism evidence="4 5">
    <name type="scientific">Streblomastix strix</name>
    <dbReference type="NCBI Taxonomy" id="222440"/>
    <lineage>
        <taxon>Eukaryota</taxon>
        <taxon>Metamonada</taxon>
        <taxon>Preaxostyla</taxon>
        <taxon>Oxymonadida</taxon>
        <taxon>Streblomastigidae</taxon>
        <taxon>Streblomastix</taxon>
    </lineage>
</organism>
<protein>
    <recommendedName>
        <fullName evidence="3">AAA+ ATPase domain-containing protein</fullName>
    </recommendedName>
</protein>
<dbReference type="Proteomes" id="UP000324800">
    <property type="component" value="Unassembled WGS sequence"/>
</dbReference>
<feature type="domain" description="AAA+ ATPase" evidence="3">
    <location>
        <begin position="650"/>
        <end position="821"/>
    </location>
</feature>
<gene>
    <name evidence="4" type="ORF">EZS28_024715</name>
</gene>
<dbReference type="GO" id="GO:0005524">
    <property type="term" value="F:ATP binding"/>
    <property type="evidence" value="ECO:0007669"/>
    <property type="project" value="UniProtKB-KW"/>
</dbReference>
<dbReference type="SUPFAM" id="SSF52540">
    <property type="entry name" value="P-loop containing nucleoside triphosphate hydrolases"/>
    <property type="match status" value="3"/>
</dbReference>
<dbReference type="Gene3D" id="3.40.50.300">
    <property type="entry name" value="P-loop containing nucleotide triphosphate hydrolases"/>
    <property type="match status" value="3"/>
</dbReference>
<dbReference type="Pfam" id="PF07728">
    <property type="entry name" value="AAA_5"/>
    <property type="match status" value="3"/>
</dbReference>
<evidence type="ECO:0000313" key="4">
    <source>
        <dbReference type="EMBL" id="KAA6379758.1"/>
    </source>
</evidence>
<keyword evidence="2" id="KW-0067">ATP-binding</keyword>
<dbReference type="CDD" id="cd00009">
    <property type="entry name" value="AAA"/>
    <property type="match status" value="2"/>
</dbReference>